<evidence type="ECO:0000313" key="1">
    <source>
        <dbReference type="EMBL" id="CAI8603342.1"/>
    </source>
</evidence>
<sequence length="143" mass="16159">MEPGDSKGSIEVEFECGTKKEIFGGKAHILERNKTQSLDGDLCGGKTHRYLGVLQTRDKGNDMAKQHAAVSDDNSINFEISKSFFSFLVRPKRKALKGPIIIENSSQSSERSTWYSNSVKTTSISKENRHFCYREIWLIIGRL</sequence>
<reference evidence="1 2" key="1">
    <citation type="submission" date="2023-01" db="EMBL/GenBank/DDBJ databases">
        <authorList>
            <person name="Kreplak J."/>
        </authorList>
    </citation>
    <scope>NUCLEOTIDE SEQUENCE [LARGE SCALE GENOMIC DNA]</scope>
</reference>
<dbReference type="AlphaFoldDB" id="A0AAV1A2C3"/>
<gene>
    <name evidence="1" type="ORF">VFH_III082120</name>
</gene>
<organism evidence="1 2">
    <name type="scientific">Vicia faba</name>
    <name type="common">Broad bean</name>
    <name type="synonym">Faba vulgaris</name>
    <dbReference type="NCBI Taxonomy" id="3906"/>
    <lineage>
        <taxon>Eukaryota</taxon>
        <taxon>Viridiplantae</taxon>
        <taxon>Streptophyta</taxon>
        <taxon>Embryophyta</taxon>
        <taxon>Tracheophyta</taxon>
        <taxon>Spermatophyta</taxon>
        <taxon>Magnoliopsida</taxon>
        <taxon>eudicotyledons</taxon>
        <taxon>Gunneridae</taxon>
        <taxon>Pentapetalae</taxon>
        <taxon>rosids</taxon>
        <taxon>fabids</taxon>
        <taxon>Fabales</taxon>
        <taxon>Fabaceae</taxon>
        <taxon>Papilionoideae</taxon>
        <taxon>50 kb inversion clade</taxon>
        <taxon>NPAAA clade</taxon>
        <taxon>Hologalegina</taxon>
        <taxon>IRL clade</taxon>
        <taxon>Fabeae</taxon>
        <taxon>Vicia</taxon>
    </lineage>
</organism>
<accession>A0AAV1A2C3</accession>
<proteinExistence type="predicted"/>
<name>A0AAV1A2C3_VICFA</name>
<dbReference type="EMBL" id="OX451738">
    <property type="protein sequence ID" value="CAI8603342.1"/>
    <property type="molecule type" value="Genomic_DNA"/>
</dbReference>
<evidence type="ECO:0000313" key="2">
    <source>
        <dbReference type="Proteomes" id="UP001157006"/>
    </source>
</evidence>
<dbReference type="Proteomes" id="UP001157006">
    <property type="component" value="Chromosome 3"/>
</dbReference>
<keyword evidence="2" id="KW-1185">Reference proteome</keyword>
<protein>
    <submittedName>
        <fullName evidence="1">Uncharacterized protein</fullName>
    </submittedName>
</protein>